<feature type="region of interest" description="Disordered" evidence="1">
    <location>
        <begin position="1"/>
        <end position="35"/>
    </location>
</feature>
<comment type="caution">
    <text evidence="2">The sequence shown here is derived from an EMBL/GenBank/DDBJ whole genome shotgun (WGS) entry which is preliminary data.</text>
</comment>
<proteinExistence type="predicted"/>
<sequence>MLPKPPPVAILRPPQATVAPRPAAPPRDPNAPQSLSGAEASLILDIDGGPLGAPAEWILRRAFYLANAALGAAPAFFQQAVDDYGAFIRCRPVAWCHGESRLDPAPRVYRALLGDPLGWWDLQDKLPFEPVATAAGRLLSLRGFDDDDPGLQAAVDQILGRMTPWQTFAAENASDIYERRIEIYGALGVDPPQAGSVEREIVDEFFVEVVRAVVRPAKSASTERAYDVSDVRHMAIGGVMRALTWAGTPVLSDRTDLETETDGQTAKAEVEAEPEASWAAPSPAI</sequence>
<organism evidence="2 3">
    <name type="scientific">Methylobacterium hispanicum</name>
    <dbReference type="NCBI Taxonomy" id="270350"/>
    <lineage>
        <taxon>Bacteria</taxon>
        <taxon>Pseudomonadati</taxon>
        <taxon>Pseudomonadota</taxon>
        <taxon>Alphaproteobacteria</taxon>
        <taxon>Hyphomicrobiales</taxon>
        <taxon>Methylobacteriaceae</taxon>
        <taxon>Methylobacterium</taxon>
    </lineage>
</organism>
<reference evidence="2" key="1">
    <citation type="journal article" date="2016" name="Front. Microbiol.">
        <title>Genome Sequence of the Piezophilic, Mesophilic Sulfate-Reducing Bacterium Desulfovibrio indicus J2T.</title>
        <authorList>
            <person name="Cao J."/>
            <person name="Maignien L."/>
            <person name="Shao Z."/>
            <person name="Alain K."/>
            <person name="Jebbar M."/>
        </authorList>
    </citation>
    <scope>NUCLEOTIDE SEQUENCE</scope>
    <source>
        <strain evidence="2">DSM 16372</strain>
    </source>
</reference>
<dbReference type="Proteomes" id="UP001055247">
    <property type="component" value="Unassembled WGS sequence"/>
</dbReference>
<evidence type="ECO:0000313" key="3">
    <source>
        <dbReference type="Proteomes" id="UP001055247"/>
    </source>
</evidence>
<dbReference type="EMBL" id="BPQO01000004">
    <property type="protein sequence ID" value="GJD87674.1"/>
    <property type="molecule type" value="Genomic_DNA"/>
</dbReference>
<keyword evidence="3" id="KW-1185">Reference proteome</keyword>
<protein>
    <submittedName>
        <fullName evidence="2">Uncharacterized protein</fullName>
    </submittedName>
</protein>
<evidence type="ECO:0000256" key="1">
    <source>
        <dbReference type="SAM" id="MobiDB-lite"/>
    </source>
</evidence>
<accession>A0AAV4ZIE7</accession>
<feature type="region of interest" description="Disordered" evidence="1">
    <location>
        <begin position="253"/>
        <end position="285"/>
    </location>
</feature>
<evidence type="ECO:0000313" key="2">
    <source>
        <dbReference type="EMBL" id="GJD87674.1"/>
    </source>
</evidence>
<dbReference type="AlphaFoldDB" id="A0AAV4ZIE7"/>
<name>A0AAV4ZIE7_9HYPH</name>
<feature type="compositionally biased region" description="Low complexity" evidence="1">
    <location>
        <begin position="12"/>
        <end position="21"/>
    </location>
</feature>
<gene>
    <name evidence="2" type="ORF">BHAOGJBA_1179</name>
</gene>
<reference evidence="2" key="2">
    <citation type="submission" date="2021-08" db="EMBL/GenBank/DDBJ databases">
        <authorList>
            <person name="Tani A."/>
            <person name="Ola A."/>
            <person name="Ogura Y."/>
            <person name="Katsura K."/>
            <person name="Hayashi T."/>
        </authorList>
    </citation>
    <scope>NUCLEOTIDE SEQUENCE</scope>
    <source>
        <strain evidence="2">DSM 16372</strain>
    </source>
</reference>
<feature type="compositionally biased region" description="Low complexity" evidence="1">
    <location>
        <begin position="275"/>
        <end position="285"/>
    </location>
</feature>